<comment type="similarity">
    <text evidence="1">Belongs to the peptidase C1 family.</text>
</comment>
<evidence type="ECO:0000256" key="1">
    <source>
        <dbReference type="ARBA" id="ARBA00008455"/>
    </source>
</evidence>
<comment type="caution">
    <text evidence="10">The sequence shown here is derived from an EMBL/GenBank/DDBJ whole genome shotgun (WGS) entry which is preliminary data.</text>
</comment>
<dbReference type="SUPFAM" id="SSF54001">
    <property type="entry name" value="Cysteine proteinases"/>
    <property type="match status" value="1"/>
</dbReference>
<keyword evidence="3 8" id="KW-0732">Signal</keyword>
<dbReference type="PANTHER" id="PTHR12411">
    <property type="entry name" value="CYSTEINE PROTEASE FAMILY C1-RELATED"/>
    <property type="match status" value="1"/>
</dbReference>
<evidence type="ECO:0000256" key="5">
    <source>
        <dbReference type="ARBA" id="ARBA00022807"/>
    </source>
</evidence>
<feature type="signal peptide" evidence="8">
    <location>
        <begin position="1"/>
        <end position="19"/>
    </location>
</feature>
<accession>A0AA38IYY1</accession>
<dbReference type="PRINTS" id="PR00705">
    <property type="entry name" value="PAPAIN"/>
</dbReference>
<proteinExistence type="inferred from homology"/>
<keyword evidence="6" id="KW-0865">Zymogen</keyword>
<evidence type="ECO:0000313" key="10">
    <source>
        <dbReference type="EMBL" id="KAJ3662921.1"/>
    </source>
</evidence>
<evidence type="ECO:0000259" key="9">
    <source>
        <dbReference type="SMART" id="SM00645"/>
    </source>
</evidence>
<dbReference type="GO" id="GO:0004197">
    <property type="term" value="F:cysteine-type endopeptidase activity"/>
    <property type="evidence" value="ECO:0007669"/>
    <property type="project" value="InterPro"/>
</dbReference>
<evidence type="ECO:0000313" key="11">
    <source>
        <dbReference type="Proteomes" id="UP001168821"/>
    </source>
</evidence>
<dbReference type="AlphaFoldDB" id="A0AA38IYY1"/>
<sequence>MKYVLLFSVVLATIALSYGGVKPHPLSDEFIASINSKKTTWKAGRNFDISTPLSDIKKLLGVLPKKPDAARKVSYRVHSVISDDIPESFDAREAWPECASIIGDIRDQATCGSCWAFGAVEAISDRICIQSNGTVKVSISAEDLNDCCIECGDGCNGGWPDEAWSYWQRIGVVTGGKYGTSDGCKAYSIAPCDHHVDGPLEPCGDVQSTPTCKSTCDEGTNIEYEPDKRTGLSYAIKSTEHQIQWEIFHFGPVEADYDVYEDFLSYKSGVYQHVSGDYAGGHAVKILGWGVENDTPYWLIANSWNEDWGDKGYFKILRGSNECNIESDILGGTPEF</sequence>
<feature type="domain" description="Peptidase C1A papain C-terminal" evidence="9">
    <location>
        <begin position="85"/>
        <end position="333"/>
    </location>
</feature>
<keyword evidence="11" id="KW-1185">Reference proteome</keyword>
<protein>
    <recommendedName>
        <fullName evidence="9">Peptidase C1A papain C-terminal domain-containing protein</fullName>
    </recommendedName>
</protein>
<dbReference type="Gene3D" id="3.90.70.10">
    <property type="entry name" value="Cysteine proteinases"/>
    <property type="match status" value="1"/>
</dbReference>
<dbReference type="InterPro" id="IPR025661">
    <property type="entry name" value="Pept_asp_AS"/>
</dbReference>
<dbReference type="PROSITE" id="PS00640">
    <property type="entry name" value="THIOL_PROTEASE_ASN"/>
    <property type="match status" value="1"/>
</dbReference>
<keyword evidence="5" id="KW-0788">Thiol protease</keyword>
<evidence type="ECO:0000256" key="3">
    <source>
        <dbReference type="ARBA" id="ARBA00022729"/>
    </source>
</evidence>
<evidence type="ECO:0000256" key="4">
    <source>
        <dbReference type="ARBA" id="ARBA00022801"/>
    </source>
</evidence>
<evidence type="ECO:0000256" key="2">
    <source>
        <dbReference type="ARBA" id="ARBA00022670"/>
    </source>
</evidence>
<reference evidence="10" key="1">
    <citation type="journal article" date="2023" name="G3 (Bethesda)">
        <title>Whole genome assemblies of Zophobas morio and Tenebrio molitor.</title>
        <authorList>
            <person name="Kaur S."/>
            <person name="Stinson S.A."/>
            <person name="diCenzo G.C."/>
        </authorList>
    </citation>
    <scope>NUCLEOTIDE SEQUENCE</scope>
    <source>
        <strain evidence="10">QUZm001</strain>
    </source>
</reference>
<dbReference type="InterPro" id="IPR038765">
    <property type="entry name" value="Papain-like_cys_pep_sf"/>
</dbReference>
<dbReference type="FunFam" id="3.90.70.10:FF:000031">
    <property type="entry name" value="Cathepsin B"/>
    <property type="match status" value="1"/>
</dbReference>
<organism evidence="10 11">
    <name type="scientific">Zophobas morio</name>
    <dbReference type="NCBI Taxonomy" id="2755281"/>
    <lineage>
        <taxon>Eukaryota</taxon>
        <taxon>Metazoa</taxon>
        <taxon>Ecdysozoa</taxon>
        <taxon>Arthropoda</taxon>
        <taxon>Hexapoda</taxon>
        <taxon>Insecta</taxon>
        <taxon>Pterygota</taxon>
        <taxon>Neoptera</taxon>
        <taxon>Endopterygota</taxon>
        <taxon>Coleoptera</taxon>
        <taxon>Polyphaga</taxon>
        <taxon>Cucujiformia</taxon>
        <taxon>Tenebrionidae</taxon>
        <taxon>Zophobas</taxon>
    </lineage>
</organism>
<evidence type="ECO:0000256" key="7">
    <source>
        <dbReference type="ARBA" id="ARBA00023157"/>
    </source>
</evidence>
<dbReference type="InterPro" id="IPR000668">
    <property type="entry name" value="Peptidase_C1A_C"/>
</dbReference>
<dbReference type="InterPro" id="IPR013128">
    <property type="entry name" value="Peptidase_C1A"/>
</dbReference>
<keyword evidence="2" id="KW-0645">Protease</keyword>
<dbReference type="PROSITE" id="PS00639">
    <property type="entry name" value="THIOL_PROTEASE_HIS"/>
    <property type="match status" value="1"/>
</dbReference>
<dbReference type="InterPro" id="IPR012599">
    <property type="entry name" value="Propeptide_C1A"/>
</dbReference>
<dbReference type="CDD" id="cd02620">
    <property type="entry name" value="Peptidase_C1A_CathepsinB"/>
    <property type="match status" value="1"/>
</dbReference>
<dbReference type="Proteomes" id="UP001168821">
    <property type="component" value="Unassembled WGS sequence"/>
</dbReference>
<dbReference type="InterPro" id="IPR025660">
    <property type="entry name" value="Pept_his_AS"/>
</dbReference>
<dbReference type="SMART" id="SM00645">
    <property type="entry name" value="Pept_C1"/>
    <property type="match status" value="1"/>
</dbReference>
<keyword evidence="7" id="KW-1015">Disulfide bond</keyword>
<keyword evidence="4" id="KW-0378">Hydrolase</keyword>
<dbReference type="Pfam" id="PF00112">
    <property type="entry name" value="Peptidase_C1"/>
    <property type="match status" value="1"/>
</dbReference>
<dbReference type="PROSITE" id="PS00139">
    <property type="entry name" value="THIOL_PROTEASE_CYS"/>
    <property type="match status" value="1"/>
</dbReference>
<dbReference type="Pfam" id="PF08127">
    <property type="entry name" value="Propeptide_C1"/>
    <property type="match status" value="1"/>
</dbReference>
<dbReference type="InterPro" id="IPR000169">
    <property type="entry name" value="Pept_cys_AS"/>
</dbReference>
<dbReference type="GO" id="GO:0006508">
    <property type="term" value="P:proteolysis"/>
    <property type="evidence" value="ECO:0007669"/>
    <property type="project" value="UniProtKB-KW"/>
</dbReference>
<name>A0AA38IYY1_9CUCU</name>
<feature type="chain" id="PRO_5041363018" description="Peptidase C1A papain C-terminal domain-containing protein" evidence="8">
    <location>
        <begin position="20"/>
        <end position="336"/>
    </location>
</feature>
<evidence type="ECO:0000256" key="6">
    <source>
        <dbReference type="ARBA" id="ARBA00023145"/>
    </source>
</evidence>
<dbReference type="EMBL" id="JALNTZ010000002">
    <property type="protein sequence ID" value="KAJ3662921.1"/>
    <property type="molecule type" value="Genomic_DNA"/>
</dbReference>
<evidence type="ECO:0000256" key="8">
    <source>
        <dbReference type="SAM" id="SignalP"/>
    </source>
</evidence>
<gene>
    <name evidence="10" type="ORF">Zmor_007235</name>
</gene>